<evidence type="ECO:0000313" key="2">
    <source>
        <dbReference type="EMBL" id="GAA5099479.1"/>
    </source>
</evidence>
<sequence length="70" mass="8069">MKKQNRDKTVPVAILIEPLIFYLFKVALVNAIKIVIKVNHANMLEGMYGYKFKSFLKPRLEDKNFGKAAI</sequence>
<organism evidence="2 3">
    <name type="scientific">Bartonella acomydis</name>
    <dbReference type="NCBI Taxonomy" id="686234"/>
    <lineage>
        <taxon>Bacteria</taxon>
        <taxon>Pseudomonadati</taxon>
        <taxon>Pseudomonadota</taxon>
        <taxon>Alphaproteobacteria</taxon>
        <taxon>Hyphomicrobiales</taxon>
        <taxon>Bartonellaceae</taxon>
        <taxon>Bartonella</taxon>
    </lineage>
</organism>
<keyword evidence="1" id="KW-0472">Membrane</keyword>
<evidence type="ECO:0000256" key="1">
    <source>
        <dbReference type="SAM" id="Phobius"/>
    </source>
</evidence>
<dbReference type="Proteomes" id="UP001501525">
    <property type="component" value="Unassembled WGS sequence"/>
</dbReference>
<keyword evidence="3" id="KW-1185">Reference proteome</keyword>
<name>A0ABP9MRU8_9HYPH</name>
<reference evidence="3" key="1">
    <citation type="journal article" date="2019" name="Int. J. Syst. Evol. Microbiol.">
        <title>The Global Catalogue of Microorganisms (GCM) 10K type strain sequencing project: providing services to taxonomists for standard genome sequencing and annotation.</title>
        <authorList>
            <consortium name="The Broad Institute Genomics Platform"/>
            <consortium name="The Broad Institute Genome Sequencing Center for Infectious Disease"/>
            <person name="Wu L."/>
            <person name="Ma J."/>
        </authorList>
    </citation>
    <scope>NUCLEOTIDE SEQUENCE [LARGE SCALE GENOMIC DNA]</scope>
    <source>
        <strain evidence="3">JCM 17706</strain>
    </source>
</reference>
<gene>
    <name evidence="2" type="ORF">GCM10023260_10730</name>
</gene>
<feature type="transmembrane region" description="Helical" evidence="1">
    <location>
        <begin position="12"/>
        <end position="36"/>
    </location>
</feature>
<evidence type="ECO:0000313" key="3">
    <source>
        <dbReference type="Proteomes" id="UP001501525"/>
    </source>
</evidence>
<proteinExistence type="predicted"/>
<protein>
    <submittedName>
        <fullName evidence="2">Uncharacterized protein</fullName>
    </submittedName>
</protein>
<dbReference type="EMBL" id="BAABIY010000030">
    <property type="protein sequence ID" value="GAA5099479.1"/>
    <property type="molecule type" value="Genomic_DNA"/>
</dbReference>
<accession>A0ABP9MRU8</accession>
<comment type="caution">
    <text evidence="2">The sequence shown here is derived from an EMBL/GenBank/DDBJ whole genome shotgun (WGS) entry which is preliminary data.</text>
</comment>
<keyword evidence="1" id="KW-0812">Transmembrane</keyword>
<keyword evidence="1" id="KW-1133">Transmembrane helix</keyword>